<organism evidence="2 3">
    <name type="scientific">Bodo saltans</name>
    <name type="common">Flagellated protozoan</name>
    <dbReference type="NCBI Taxonomy" id="75058"/>
    <lineage>
        <taxon>Eukaryota</taxon>
        <taxon>Discoba</taxon>
        <taxon>Euglenozoa</taxon>
        <taxon>Kinetoplastea</taxon>
        <taxon>Metakinetoplastina</taxon>
        <taxon>Eubodonida</taxon>
        <taxon>Bodonidae</taxon>
        <taxon>Bodo</taxon>
    </lineage>
</organism>
<dbReference type="PANTHER" id="PTHR42695">
    <property type="entry name" value="GLUTAMINE AMIDOTRANSFERASE YLR126C-RELATED"/>
    <property type="match status" value="1"/>
</dbReference>
<dbReference type="VEuPathDB" id="TriTrypDB:BSAL_54170"/>
<dbReference type="AlphaFoldDB" id="A0A0S4ISL2"/>
<name>A0A0S4ISL2_BODSA</name>
<dbReference type="Pfam" id="PF00117">
    <property type="entry name" value="GATase"/>
    <property type="match status" value="1"/>
</dbReference>
<dbReference type="InterPro" id="IPR017926">
    <property type="entry name" value="GATASE"/>
</dbReference>
<dbReference type="InterPro" id="IPR029062">
    <property type="entry name" value="Class_I_gatase-like"/>
</dbReference>
<dbReference type="Gene3D" id="3.40.50.880">
    <property type="match status" value="1"/>
</dbReference>
<protein>
    <submittedName>
        <fullName evidence="2">Glutamine amidotransferase, putative</fullName>
    </submittedName>
</protein>
<keyword evidence="2" id="KW-0808">Transferase</keyword>
<dbReference type="GO" id="GO:0016740">
    <property type="term" value="F:transferase activity"/>
    <property type="evidence" value="ECO:0007669"/>
    <property type="project" value="UniProtKB-KW"/>
</dbReference>
<feature type="domain" description="Glutamine amidotransferase" evidence="1">
    <location>
        <begin position="116"/>
        <end position="191"/>
    </location>
</feature>
<proteinExistence type="predicted"/>
<keyword evidence="3" id="KW-1185">Reference proteome</keyword>
<evidence type="ECO:0000313" key="2">
    <source>
        <dbReference type="EMBL" id="CUE72425.1"/>
    </source>
</evidence>
<reference evidence="3" key="1">
    <citation type="submission" date="2015-09" db="EMBL/GenBank/DDBJ databases">
        <authorList>
            <consortium name="Pathogen Informatics"/>
        </authorList>
    </citation>
    <scope>NUCLEOTIDE SEQUENCE [LARGE SCALE GENOMIC DNA]</scope>
    <source>
        <strain evidence="3">Lake Konstanz</strain>
    </source>
</reference>
<keyword evidence="2" id="KW-0315">Glutamine amidotransferase</keyword>
<dbReference type="InterPro" id="IPR044992">
    <property type="entry name" value="ChyE-like"/>
</dbReference>
<gene>
    <name evidence="2" type="ORF">BSAL_54170</name>
</gene>
<dbReference type="SUPFAM" id="SSF52317">
    <property type="entry name" value="Class I glutamine amidotransferase-like"/>
    <property type="match status" value="1"/>
</dbReference>
<evidence type="ECO:0000259" key="1">
    <source>
        <dbReference type="Pfam" id="PF00117"/>
    </source>
</evidence>
<dbReference type="GO" id="GO:0005829">
    <property type="term" value="C:cytosol"/>
    <property type="evidence" value="ECO:0007669"/>
    <property type="project" value="TreeGrafter"/>
</dbReference>
<dbReference type="PANTHER" id="PTHR42695:SF5">
    <property type="entry name" value="GLUTAMINE AMIDOTRANSFERASE YLR126C-RELATED"/>
    <property type="match status" value="1"/>
</dbReference>
<sequence>MTVRASWAHCIKKLFMNNRHPSFLRVRRSLLLDCATSTLLCRKCRYTALLTKEKEGNMPKHILGIVCDPPVEGRSLWQDQISSLLATTHSDAFAAAGWTFVEVFTGSVLPSLGDTNEAFDAVIISGSIFNITDIDTTEWMQSTLQWVREFVAKYPTTPIVGICFGHQLLCTLFGGHVATNPLGWEVGTHVLTVAELPRVEDESGENDDNGFSFYGDAGKIIRVQETHSQIVATLPPHGASVVNCFLRAHLFAK</sequence>
<dbReference type="Proteomes" id="UP000051952">
    <property type="component" value="Unassembled WGS sequence"/>
</dbReference>
<dbReference type="OrthoDB" id="92161at2759"/>
<accession>A0A0S4ISL2</accession>
<evidence type="ECO:0000313" key="3">
    <source>
        <dbReference type="Proteomes" id="UP000051952"/>
    </source>
</evidence>
<dbReference type="EMBL" id="CYKH01000127">
    <property type="protein sequence ID" value="CUE72425.1"/>
    <property type="molecule type" value="Genomic_DNA"/>
</dbReference>